<feature type="compositionally biased region" description="Acidic residues" evidence="1">
    <location>
        <begin position="281"/>
        <end position="299"/>
    </location>
</feature>
<evidence type="ECO:0000313" key="2">
    <source>
        <dbReference type="Proteomes" id="UP000050795"/>
    </source>
</evidence>
<evidence type="ECO:0000256" key="1">
    <source>
        <dbReference type="SAM" id="MobiDB-lite"/>
    </source>
</evidence>
<proteinExistence type="predicted"/>
<name>A0AA85J7T7_TRIRE</name>
<feature type="compositionally biased region" description="Basic and acidic residues" evidence="1">
    <location>
        <begin position="177"/>
        <end position="189"/>
    </location>
</feature>
<feature type="compositionally biased region" description="Basic residues" evidence="1">
    <location>
        <begin position="453"/>
        <end position="470"/>
    </location>
</feature>
<feature type="region of interest" description="Disordered" evidence="1">
    <location>
        <begin position="101"/>
        <end position="134"/>
    </location>
</feature>
<dbReference type="WBParaSite" id="TREG1_134700.1">
    <property type="protein sequence ID" value="TREG1_134700.1"/>
    <property type="gene ID" value="TREG1_134700"/>
</dbReference>
<feature type="compositionally biased region" description="Basic and acidic residues" evidence="1">
    <location>
        <begin position="509"/>
        <end position="530"/>
    </location>
</feature>
<sequence length="826" mass="96216">MDEYLKNYFNKFIKIIHFLIQNEHYQKEIDVYTKKLCKKVTSSPSNEQSPFNEVKFTQQENNNVFPYCFGILTEKIQNNSTSLRPKRDVVRYVLDESQTMNSGITSRLPGRHKLKKTDHQAHNERKKNGGLQTIQQKNATTALEEASTALDANSNKKHEASTSKAGLFSAIAASTPKSEKKSVKEKDTGKGVASMKKPTEAEDDHHEEDSAHVGKEKNLLKRFKKQKSKQPKQSPTDNTEITTGDQDDIHKKVLGKSRLFKSDEEDKNGKHKNKKHTADHDDNDDDDDDGGDNVSDDEIPSEHDNKRKTERSSKIQREVDNKNGKEDLKMRSHLLKSSHDEKDKKKRSKPDKDADVDEDTRRVDKAKSHKEKKEAEEEAVKGDVDDQRKHTVKLSKKRQKRQDDEGDEDAEDKEHTKKHHDTAYDKRKRRRQKFTSSYVDSDEDDIHDEEHSMKRKMTKAKTRGKHKVSPRSRYDSSDDNDDDDDVDQRDDFDDDEERKHKTHRKPDRKIKDKFKSREKHEFSHKREDKKHTKKRHTEKGYKSSSDESSSEDSFSYSKHEKQCKCGCTASHDTTSLRIHCHPDFYRDYRPSHRRQHEYLCHVKESPPAYLHQCKDTEEDDDILGTLEQICSDRRRHYKERCCTDSSRRKRWNRHNKSVDLKRYLSPQTVKLLKAVEKPSTLDGLSMTRLEKKLKQRLPMRSKADLTLIDRDDCYRCNTNRELSDNIPHNNQVNSDCLRPQQLQPNTYQNPTNMPAWCPPVLPVLSPPRVLVKQIPVPVVLPQCTTIPTNQSTVYPYPMPPTNPNYFNPSVAQQMPHYAVPPYCQYP</sequence>
<dbReference type="Proteomes" id="UP000050795">
    <property type="component" value="Unassembled WGS sequence"/>
</dbReference>
<feature type="compositionally biased region" description="Basic and acidic residues" evidence="1">
    <location>
        <begin position="117"/>
        <end position="127"/>
    </location>
</feature>
<feature type="compositionally biased region" description="Basic residues" evidence="1">
    <location>
        <begin position="390"/>
        <end position="400"/>
    </location>
</feature>
<feature type="compositionally biased region" description="Basic residues" evidence="1">
    <location>
        <begin position="220"/>
        <end position="230"/>
    </location>
</feature>
<evidence type="ECO:0000313" key="3">
    <source>
        <dbReference type="WBParaSite" id="TREG1_134700.1"/>
    </source>
</evidence>
<protein>
    <submittedName>
        <fullName evidence="3">Uncharacterized protein</fullName>
    </submittedName>
</protein>
<feature type="compositionally biased region" description="Acidic residues" evidence="1">
    <location>
        <begin position="477"/>
        <end position="496"/>
    </location>
</feature>
<feature type="compositionally biased region" description="Basic residues" evidence="1">
    <location>
        <begin position="416"/>
        <end position="433"/>
    </location>
</feature>
<organism evidence="2 3">
    <name type="scientific">Trichobilharzia regenti</name>
    <name type="common">Nasal bird schistosome</name>
    <dbReference type="NCBI Taxonomy" id="157069"/>
    <lineage>
        <taxon>Eukaryota</taxon>
        <taxon>Metazoa</taxon>
        <taxon>Spiralia</taxon>
        <taxon>Lophotrochozoa</taxon>
        <taxon>Platyhelminthes</taxon>
        <taxon>Trematoda</taxon>
        <taxon>Digenea</taxon>
        <taxon>Strigeidida</taxon>
        <taxon>Schistosomatoidea</taxon>
        <taxon>Schistosomatidae</taxon>
        <taxon>Trichobilharzia</taxon>
    </lineage>
</organism>
<feature type="compositionally biased region" description="Basic and acidic residues" evidence="1">
    <location>
        <begin position="359"/>
        <end position="389"/>
    </location>
</feature>
<keyword evidence="2" id="KW-1185">Reference proteome</keyword>
<dbReference type="AlphaFoldDB" id="A0AA85J7T7"/>
<accession>A0AA85J7T7</accession>
<reference evidence="3" key="2">
    <citation type="submission" date="2023-11" db="UniProtKB">
        <authorList>
            <consortium name="WormBaseParasite"/>
        </authorList>
    </citation>
    <scope>IDENTIFICATION</scope>
</reference>
<feature type="compositionally biased region" description="Basic and acidic residues" evidence="1">
    <location>
        <begin position="300"/>
        <end position="330"/>
    </location>
</feature>
<reference evidence="2" key="1">
    <citation type="submission" date="2022-06" db="EMBL/GenBank/DDBJ databases">
        <authorList>
            <person name="Berger JAMES D."/>
            <person name="Berger JAMES D."/>
        </authorList>
    </citation>
    <scope>NUCLEOTIDE SEQUENCE [LARGE SCALE GENOMIC DNA]</scope>
</reference>
<feature type="compositionally biased region" description="Basic and acidic residues" evidence="1">
    <location>
        <begin position="197"/>
        <end position="219"/>
    </location>
</feature>
<feature type="region of interest" description="Disordered" evidence="1">
    <location>
        <begin position="174"/>
        <end position="553"/>
    </location>
</feature>